<dbReference type="Pfam" id="PF02810">
    <property type="entry name" value="SEC-C"/>
    <property type="match status" value="1"/>
</dbReference>
<accession>A0A9D2G362</accession>
<evidence type="ECO:0000313" key="2">
    <source>
        <dbReference type="EMBL" id="HIZ71748.1"/>
    </source>
</evidence>
<organism evidence="2 3">
    <name type="scientific">Candidatus Atopostipes pullistercoris</name>
    <dbReference type="NCBI Taxonomy" id="2838467"/>
    <lineage>
        <taxon>Bacteria</taxon>
        <taxon>Bacillati</taxon>
        <taxon>Bacillota</taxon>
        <taxon>Bacilli</taxon>
        <taxon>Lactobacillales</taxon>
        <taxon>Carnobacteriaceae</taxon>
        <taxon>Atopostipes</taxon>
    </lineage>
</organism>
<feature type="compositionally biased region" description="Basic residues" evidence="1">
    <location>
        <begin position="31"/>
        <end position="42"/>
    </location>
</feature>
<dbReference type="SUPFAM" id="SSF103642">
    <property type="entry name" value="Sec-C motif"/>
    <property type="match status" value="1"/>
</dbReference>
<feature type="compositionally biased region" description="Basic and acidic residues" evidence="1">
    <location>
        <begin position="1"/>
        <end position="10"/>
    </location>
</feature>
<dbReference type="AlphaFoldDB" id="A0A9D2G362"/>
<proteinExistence type="predicted"/>
<reference evidence="2" key="2">
    <citation type="submission" date="2021-04" db="EMBL/GenBank/DDBJ databases">
        <authorList>
            <person name="Gilroy R."/>
        </authorList>
    </citation>
    <scope>NUCLEOTIDE SEQUENCE</scope>
    <source>
        <strain evidence="2">CHK169-4300</strain>
    </source>
</reference>
<dbReference type="PANTHER" id="PTHR33747:SF1">
    <property type="entry name" value="ADENYLATE CYCLASE-ASSOCIATED CAP C-TERMINAL DOMAIN-CONTAINING PROTEIN"/>
    <property type="match status" value="1"/>
</dbReference>
<dbReference type="PANTHER" id="PTHR33747">
    <property type="entry name" value="UPF0225 PROTEIN SCO1677"/>
    <property type="match status" value="1"/>
</dbReference>
<dbReference type="InterPro" id="IPR004027">
    <property type="entry name" value="SEC_C_motif"/>
</dbReference>
<sequence length="42" mass="4934">MAHYKEEKQEQQSTRSKKIGRNDPCPCGSGKKYKKCCMKKNR</sequence>
<gene>
    <name evidence="2" type="ORF">H9808_08320</name>
</gene>
<feature type="region of interest" description="Disordered" evidence="1">
    <location>
        <begin position="1"/>
        <end position="42"/>
    </location>
</feature>
<protein>
    <submittedName>
        <fullName evidence="2">SEC-C domain-containing protein</fullName>
    </submittedName>
</protein>
<dbReference type="Gene3D" id="3.10.450.50">
    <property type="match status" value="1"/>
</dbReference>
<dbReference type="Proteomes" id="UP000824106">
    <property type="component" value="Unassembled WGS sequence"/>
</dbReference>
<dbReference type="EMBL" id="DXAZ01000137">
    <property type="protein sequence ID" value="HIZ71748.1"/>
    <property type="molecule type" value="Genomic_DNA"/>
</dbReference>
<evidence type="ECO:0000256" key="1">
    <source>
        <dbReference type="SAM" id="MobiDB-lite"/>
    </source>
</evidence>
<reference evidence="2" key="1">
    <citation type="journal article" date="2021" name="PeerJ">
        <title>Extensive microbial diversity within the chicken gut microbiome revealed by metagenomics and culture.</title>
        <authorList>
            <person name="Gilroy R."/>
            <person name="Ravi A."/>
            <person name="Getino M."/>
            <person name="Pursley I."/>
            <person name="Horton D.L."/>
            <person name="Alikhan N.F."/>
            <person name="Baker D."/>
            <person name="Gharbi K."/>
            <person name="Hall N."/>
            <person name="Watson M."/>
            <person name="Adriaenssens E.M."/>
            <person name="Foster-Nyarko E."/>
            <person name="Jarju S."/>
            <person name="Secka A."/>
            <person name="Antonio M."/>
            <person name="Oren A."/>
            <person name="Chaudhuri R.R."/>
            <person name="La Ragione R."/>
            <person name="Hildebrand F."/>
            <person name="Pallen M.J."/>
        </authorList>
    </citation>
    <scope>NUCLEOTIDE SEQUENCE</scope>
    <source>
        <strain evidence="2">CHK169-4300</strain>
    </source>
</reference>
<evidence type="ECO:0000313" key="3">
    <source>
        <dbReference type="Proteomes" id="UP000824106"/>
    </source>
</evidence>
<name>A0A9D2G362_9LACT</name>
<comment type="caution">
    <text evidence="2">The sequence shown here is derived from an EMBL/GenBank/DDBJ whole genome shotgun (WGS) entry which is preliminary data.</text>
</comment>